<feature type="region of interest" description="Disordered" evidence="1">
    <location>
        <begin position="1"/>
        <end position="20"/>
    </location>
</feature>
<comment type="caution">
    <text evidence="2">The sequence shown here is derived from an EMBL/GenBank/DDBJ whole genome shotgun (WGS) entry which is preliminary data.</text>
</comment>
<reference evidence="2" key="2">
    <citation type="submission" date="2020-06" db="EMBL/GenBank/DDBJ databases">
        <title>Helianthus annuus Genome sequencing and assembly Release 2.</title>
        <authorList>
            <person name="Gouzy J."/>
            <person name="Langlade N."/>
            <person name="Munos S."/>
        </authorList>
    </citation>
    <scope>NUCLEOTIDE SEQUENCE</scope>
    <source>
        <tissue evidence="2">Leaves</tissue>
    </source>
</reference>
<accession>A0A9K3NJR6</accession>
<evidence type="ECO:0000313" key="2">
    <source>
        <dbReference type="EMBL" id="KAF5802836.1"/>
    </source>
</evidence>
<sequence>MVFGKPQAHPHHHSFTPHQPNSSLPFLLLYHKIDIRLLLDDRKLRDPSICWKRSLSINKKHPAINKKHPVRRSGEIEGERKRWREIRGGRRRKGQGGCPSSLEGVFALASLPSTRLA</sequence>
<evidence type="ECO:0000313" key="3">
    <source>
        <dbReference type="Proteomes" id="UP000215914"/>
    </source>
</evidence>
<protein>
    <submittedName>
        <fullName evidence="2">Uncharacterized protein</fullName>
    </submittedName>
</protein>
<reference evidence="2" key="1">
    <citation type="journal article" date="2017" name="Nature">
        <title>The sunflower genome provides insights into oil metabolism, flowering and Asterid evolution.</title>
        <authorList>
            <person name="Badouin H."/>
            <person name="Gouzy J."/>
            <person name="Grassa C.J."/>
            <person name="Murat F."/>
            <person name="Staton S.E."/>
            <person name="Cottret L."/>
            <person name="Lelandais-Briere C."/>
            <person name="Owens G.L."/>
            <person name="Carrere S."/>
            <person name="Mayjonade B."/>
            <person name="Legrand L."/>
            <person name="Gill N."/>
            <person name="Kane N.C."/>
            <person name="Bowers J.E."/>
            <person name="Hubner S."/>
            <person name="Bellec A."/>
            <person name="Berard A."/>
            <person name="Berges H."/>
            <person name="Blanchet N."/>
            <person name="Boniface M.C."/>
            <person name="Brunel D."/>
            <person name="Catrice O."/>
            <person name="Chaidir N."/>
            <person name="Claudel C."/>
            <person name="Donnadieu C."/>
            <person name="Faraut T."/>
            <person name="Fievet G."/>
            <person name="Helmstetter N."/>
            <person name="King M."/>
            <person name="Knapp S.J."/>
            <person name="Lai Z."/>
            <person name="Le Paslier M.C."/>
            <person name="Lippi Y."/>
            <person name="Lorenzon L."/>
            <person name="Mandel J.R."/>
            <person name="Marage G."/>
            <person name="Marchand G."/>
            <person name="Marquand E."/>
            <person name="Bret-Mestries E."/>
            <person name="Morien E."/>
            <person name="Nambeesan S."/>
            <person name="Nguyen T."/>
            <person name="Pegot-Espagnet P."/>
            <person name="Pouilly N."/>
            <person name="Raftis F."/>
            <person name="Sallet E."/>
            <person name="Schiex T."/>
            <person name="Thomas J."/>
            <person name="Vandecasteele C."/>
            <person name="Vares D."/>
            <person name="Vear F."/>
            <person name="Vautrin S."/>
            <person name="Crespi M."/>
            <person name="Mangin B."/>
            <person name="Burke J.M."/>
            <person name="Salse J."/>
            <person name="Munos S."/>
            <person name="Vincourt P."/>
            <person name="Rieseberg L.H."/>
            <person name="Langlade N.B."/>
        </authorList>
    </citation>
    <scope>NUCLEOTIDE SEQUENCE</scope>
    <source>
        <tissue evidence="2">Leaves</tissue>
    </source>
</reference>
<keyword evidence="3" id="KW-1185">Reference proteome</keyword>
<dbReference type="AlphaFoldDB" id="A0A9K3NJR6"/>
<gene>
    <name evidence="2" type="ORF">HanXRQr2_Chr06g0264241</name>
</gene>
<dbReference type="Proteomes" id="UP000215914">
    <property type="component" value="Unassembled WGS sequence"/>
</dbReference>
<name>A0A9K3NJR6_HELAN</name>
<proteinExistence type="predicted"/>
<organism evidence="2 3">
    <name type="scientific">Helianthus annuus</name>
    <name type="common">Common sunflower</name>
    <dbReference type="NCBI Taxonomy" id="4232"/>
    <lineage>
        <taxon>Eukaryota</taxon>
        <taxon>Viridiplantae</taxon>
        <taxon>Streptophyta</taxon>
        <taxon>Embryophyta</taxon>
        <taxon>Tracheophyta</taxon>
        <taxon>Spermatophyta</taxon>
        <taxon>Magnoliopsida</taxon>
        <taxon>eudicotyledons</taxon>
        <taxon>Gunneridae</taxon>
        <taxon>Pentapetalae</taxon>
        <taxon>asterids</taxon>
        <taxon>campanulids</taxon>
        <taxon>Asterales</taxon>
        <taxon>Asteraceae</taxon>
        <taxon>Asteroideae</taxon>
        <taxon>Heliantheae alliance</taxon>
        <taxon>Heliantheae</taxon>
        <taxon>Helianthus</taxon>
    </lineage>
</organism>
<dbReference type="EMBL" id="MNCJ02000321">
    <property type="protein sequence ID" value="KAF5802836.1"/>
    <property type="molecule type" value="Genomic_DNA"/>
</dbReference>
<dbReference type="Gramene" id="mRNA:HanXRQr2_Chr06g0264241">
    <property type="protein sequence ID" value="CDS:HanXRQr2_Chr06g0264241.1"/>
    <property type="gene ID" value="HanXRQr2_Chr06g0264241"/>
</dbReference>
<evidence type="ECO:0000256" key="1">
    <source>
        <dbReference type="SAM" id="MobiDB-lite"/>
    </source>
</evidence>